<name>A0A5N6K4V8_MONLA</name>
<organism evidence="1 2">
    <name type="scientific">Monilinia laxa</name>
    <name type="common">Brown rot fungus</name>
    <name type="synonym">Sclerotinia laxa</name>
    <dbReference type="NCBI Taxonomy" id="61186"/>
    <lineage>
        <taxon>Eukaryota</taxon>
        <taxon>Fungi</taxon>
        <taxon>Dikarya</taxon>
        <taxon>Ascomycota</taxon>
        <taxon>Pezizomycotina</taxon>
        <taxon>Leotiomycetes</taxon>
        <taxon>Helotiales</taxon>
        <taxon>Sclerotiniaceae</taxon>
        <taxon>Monilinia</taxon>
    </lineage>
</organism>
<accession>A0A5N6K4V8</accession>
<reference evidence="1 2" key="1">
    <citation type="submission" date="2019-06" db="EMBL/GenBank/DDBJ databases">
        <title>Genome Sequence of the Brown Rot Fungal Pathogen Monilinia laxa.</title>
        <authorList>
            <person name="De Miccolis Angelini R.M."/>
            <person name="Landi L."/>
            <person name="Abate D."/>
            <person name="Pollastro S."/>
            <person name="Romanazzi G."/>
            <person name="Faretra F."/>
        </authorList>
    </citation>
    <scope>NUCLEOTIDE SEQUENCE [LARGE SCALE GENOMIC DNA]</scope>
    <source>
        <strain evidence="1 2">Mlax316</strain>
    </source>
</reference>
<evidence type="ECO:0000313" key="1">
    <source>
        <dbReference type="EMBL" id="KAB8297337.1"/>
    </source>
</evidence>
<comment type="caution">
    <text evidence="1">The sequence shown here is derived from an EMBL/GenBank/DDBJ whole genome shotgun (WGS) entry which is preliminary data.</text>
</comment>
<dbReference type="Proteomes" id="UP000326757">
    <property type="component" value="Unassembled WGS sequence"/>
</dbReference>
<proteinExistence type="predicted"/>
<evidence type="ECO:0000313" key="2">
    <source>
        <dbReference type="Proteomes" id="UP000326757"/>
    </source>
</evidence>
<sequence length="104" mass="12484">MQVSFILDISFAFGYWEVICLYPKTICLDCVEKRKEEKGKFKRGLWIWHKVAIFSGFSNSFDYQQLRFYRQRRTFDPSQLLSLFYIFIYLHIYSLDPIQGGSSL</sequence>
<keyword evidence="2" id="KW-1185">Reference proteome</keyword>
<dbReference type="EMBL" id="VIGI01000008">
    <property type="protein sequence ID" value="KAB8297337.1"/>
    <property type="molecule type" value="Genomic_DNA"/>
</dbReference>
<gene>
    <name evidence="1" type="ORF">EYC80_002684</name>
</gene>
<protein>
    <submittedName>
        <fullName evidence="1">Uncharacterized protein</fullName>
    </submittedName>
</protein>
<dbReference type="AlphaFoldDB" id="A0A5N6K4V8"/>